<name>A0AA41QAZ9_9MICO</name>
<protein>
    <submittedName>
        <fullName evidence="2">Uncharacterized protein</fullName>
    </submittedName>
</protein>
<organism evidence="2 3">
    <name type="scientific">Antribacter soli</name>
    <dbReference type="NCBI Taxonomy" id="2910976"/>
    <lineage>
        <taxon>Bacteria</taxon>
        <taxon>Bacillati</taxon>
        <taxon>Actinomycetota</taxon>
        <taxon>Actinomycetes</taxon>
        <taxon>Micrococcales</taxon>
        <taxon>Promicromonosporaceae</taxon>
        <taxon>Antribacter</taxon>
    </lineage>
</organism>
<feature type="region of interest" description="Disordered" evidence="1">
    <location>
        <begin position="56"/>
        <end position="77"/>
    </location>
</feature>
<dbReference type="EMBL" id="JAKGSG010000014">
    <property type="protein sequence ID" value="MCF4120124.1"/>
    <property type="molecule type" value="Genomic_DNA"/>
</dbReference>
<dbReference type="RefSeq" id="WP_236087838.1">
    <property type="nucleotide sequence ID" value="NZ_JAKGSG010000014.1"/>
</dbReference>
<evidence type="ECO:0000256" key="1">
    <source>
        <dbReference type="SAM" id="MobiDB-lite"/>
    </source>
</evidence>
<evidence type="ECO:0000313" key="2">
    <source>
        <dbReference type="EMBL" id="MCF4120124.1"/>
    </source>
</evidence>
<comment type="caution">
    <text evidence="2">The sequence shown here is derived from an EMBL/GenBank/DDBJ whole genome shotgun (WGS) entry which is preliminary data.</text>
</comment>
<proteinExistence type="predicted"/>
<keyword evidence="3" id="KW-1185">Reference proteome</keyword>
<reference evidence="2" key="1">
    <citation type="submission" date="2022-01" db="EMBL/GenBank/DDBJ databases">
        <title>Antribacter sp. nov., isolated from Guizhou of China.</title>
        <authorList>
            <person name="Chengliang C."/>
            <person name="Ya Z."/>
        </authorList>
    </citation>
    <scope>NUCLEOTIDE SEQUENCE</scope>
    <source>
        <strain evidence="2">KLBMP 9083</strain>
    </source>
</reference>
<dbReference type="AlphaFoldDB" id="A0AA41QAZ9"/>
<accession>A0AA41QAZ9</accession>
<sequence length="77" mass="8074">MSLYAEPPSRAAHAVQATSRAVTTGSVLPGRTTCRTDHQETMTSRANRTMLTPRAAYDAATGRPASASGPTTGARNR</sequence>
<gene>
    <name evidence="2" type="ORF">L1785_03950</name>
</gene>
<feature type="compositionally biased region" description="Polar residues" evidence="1">
    <location>
        <begin position="68"/>
        <end position="77"/>
    </location>
</feature>
<dbReference type="Proteomes" id="UP001165405">
    <property type="component" value="Unassembled WGS sequence"/>
</dbReference>
<evidence type="ECO:0000313" key="3">
    <source>
        <dbReference type="Proteomes" id="UP001165405"/>
    </source>
</evidence>